<gene>
    <name evidence="2" type="ORF">AVDCRST_MAG45-2524</name>
</gene>
<organism evidence="2">
    <name type="scientific">uncultured Solirubrobacterales bacterium</name>
    <dbReference type="NCBI Taxonomy" id="768556"/>
    <lineage>
        <taxon>Bacteria</taxon>
        <taxon>Bacillati</taxon>
        <taxon>Actinomycetota</taxon>
        <taxon>Thermoleophilia</taxon>
        <taxon>Solirubrobacterales</taxon>
        <taxon>environmental samples</taxon>
    </lineage>
</organism>
<sequence>DCGDYGGQGPSCPRSPGARHPRRPLLRALPAGGHPERRHPHPPRRRLGQGESLRLRSHRPRPGPSRPRLRRARARSLDRWVRGHRLWRCTLHARPAARARPRGRDPRFEHGRLLCAPRRRHGAQDRRGGGDLPRSGGHAPAHAALGRGGARVPLRPRRARAVALVAQRLRGGAAAAERHRSPPHARSGRRAGAVDGVGGAARARGGTAQAAAHRPRRPPSLRPARPGAAGGVAAVRGASRGATGAV</sequence>
<accession>A0A6J4TEY1</accession>
<feature type="region of interest" description="Disordered" evidence="1">
    <location>
        <begin position="171"/>
        <end position="246"/>
    </location>
</feature>
<protein>
    <submittedName>
        <fullName evidence="2">Uncharacterized protein</fullName>
    </submittedName>
</protein>
<feature type="region of interest" description="Disordered" evidence="1">
    <location>
        <begin position="1"/>
        <end position="75"/>
    </location>
</feature>
<dbReference type="EMBL" id="CADCVU010000215">
    <property type="protein sequence ID" value="CAA9521371.1"/>
    <property type="molecule type" value="Genomic_DNA"/>
</dbReference>
<feature type="compositionally biased region" description="Low complexity" evidence="1">
    <location>
        <begin position="222"/>
        <end position="246"/>
    </location>
</feature>
<feature type="compositionally biased region" description="Basic residues" evidence="1">
    <location>
        <begin position="55"/>
        <end position="74"/>
    </location>
</feature>
<feature type="non-terminal residue" evidence="2">
    <location>
        <position position="246"/>
    </location>
</feature>
<feature type="region of interest" description="Disordered" evidence="1">
    <location>
        <begin position="119"/>
        <end position="154"/>
    </location>
</feature>
<reference evidence="2" key="1">
    <citation type="submission" date="2020-02" db="EMBL/GenBank/DDBJ databases">
        <authorList>
            <person name="Meier V. D."/>
        </authorList>
    </citation>
    <scope>NUCLEOTIDE SEQUENCE</scope>
    <source>
        <strain evidence="2">AVDCRST_MAG45</strain>
    </source>
</reference>
<proteinExistence type="predicted"/>
<feature type="compositionally biased region" description="Basic residues" evidence="1">
    <location>
        <begin position="36"/>
        <end position="47"/>
    </location>
</feature>
<feature type="compositionally biased region" description="Low complexity" evidence="1">
    <location>
        <begin position="190"/>
        <end position="212"/>
    </location>
</feature>
<evidence type="ECO:0000313" key="2">
    <source>
        <dbReference type="EMBL" id="CAA9521371.1"/>
    </source>
</evidence>
<dbReference type="AlphaFoldDB" id="A0A6J4TEY1"/>
<name>A0A6J4TEY1_9ACTN</name>
<evidence type="ECO:0000256" key="1">
    <source>
        <dbReference type="SAM" id="MobiDB-lite"/>
    </source>
</evidence>
<feature type="non-terminal residue" evidence="2">
    <location>
        <position position="1"/>
    </location>
</feature>